<keyword evidence="2" id="KW-1185">Reference proteome</keyword>
<dbReference type="EMBL" id="KZ347817">
    <property type="protein sequence ID" value="PIO67096.1"/>
    <property type="molecule type" value="Genomic_DNA"/>
</dbReference>
<accession>A0A2G9U9Z8</accession>
<dbReference type="OrthoDB" id="534063at2759"/>
<sequence length="88" mass="10356">MQTLKKSSQIIRRKELEYVLELDGGPIMPHTIPLMVEFIRRTGLCDDEQTVVRISDRAVCNGINEVDPELCDWNELRVDKEKVWWDKL</sequence>
<dbReference type="Proteomes" id="UP000230423">
    <property type="component" value="Unassembled WGS sequence"/>
</dbReference>
<dbReference type="AlphaFoldDB" id="A0A2G9U9Z8"/>
<reference evidence="1 2" key="1">
    <citation type="submission" date="2015-09" db="EMBL/GenBank/DDBJ databases">
        <title>Draft genome of the parasitic nematode Teladorsagia circumcincta isolate WARC Sus (inbred).</title>
        <authorList>
            <person name="Mitreva M."/>
        </authorList>
    </citation>
    <scope>NUCLEOTIDE SEQUENCE [LARGE SCALE GENOMIC DNA]</scope>
    <source>
        <strain evidence="1 2">S</strain>
    </source>
</reference>
<name>A0A2G9U9Z8_TELCI</name>
<protein>
    <submittedName>
        <fullName evidence="1">Uncharacterized protein</fullName>
    </submittedName>
</protein>
<proteinExistence type="predicted"/>
<organism evidence="1 2">
    <name type="scientific">Teladorsagia circumcincta</name>
    <name type="common">Brown stomach worm</name>
    <name type="synonym">Ostertagia circumcincta</name>
    <dbReference type="NCBI Taxonomy" id="45464"/>
    <lineage>
        <taxon>Eukaryota</taxon>
        <taxon>Metazoa</taxon>
        <taxon>Ecdysozoa</taxon>
        <taxon>Nematoda</taxon>
        <taxon>Chromadorea</taxon>
        <taxon>Rhabditida</taxon>
        <taxon>Rhabditina</taxon>
        <taxon>Rhabditomorpha</taxon>
        <taxon>Strongyloidea</taxon>
        <taxon>Trichostrongylidae</taxon>
        <taxon>Teladorsagia</taxon>
    </lineage>
</organism>
<evidence type="ECO:0000313" key="1">
    <source>
        <dbReference type="EMBL" id="PIO67096.1"/>
    </source>
</evidence>
<gene>
    <name evidence="1" type="ORF">TELCIR_11170</name>
</gene>
<evidence type="ECO:0000313" key="2">
    <source>
        <dbReference type="Proteomes" id="UP000230423"/>
    </source>
</evidence>